<dbReference type="InterPro" id="IPR002933">
    <property type="entry name" value="Peptidase_M20"/>
</dbReference>
<dbReference type="Gene3D" id="3.30.70.360">
    <property type="match status" value="1"/>
</dbReference>
<dbReference type="PANTHER" id="PTHR11014">
    <property type="entry name" value="PEPTIDASE M20 FAMILY MEMBER"/>
    <property type="match status" value="1"/>
</dbReference>
<dbReference type="Gene3D" id="3.40.630.10">
    <property type="entry name" value="Zn peptidases"/>
    <property type="match status" value="1"/>
</dbReference>
<evidence type="ECO:0000256" key="1">
    <source>
        <dbReference type="ARBA" id="ARBA00022801"/>
    </source>
</evidence>
<organism evidence="4 5">
    <name type="scientific">Faecalicatena orotica</name>
    <dbReference type="NCBI Taxonomy" id="1544"/>
    <lineage>
        <taxon>Bacteria</taxon>
        <taxon>Bacillati</taxon>
        <taxon>Bacillota</taxon>
        <taxon>Clostridia</taxon>
        <taxon>Lachnospirales</taxon>
        <taxon>Lachnospiraceae</taxon>
        <taxon>Faecalicatena</taxon>
    </lineage>
</organism>
<keyword evidence="2" id="KW-0479">Metal-binding</keyword>
<dbReference type="InterPro" id="IPR036264">
    <property type="entry name" value="Bact_exopeptidase_dim_dom"/>
</dbReference>
<comment type="cofactor">
    <cofactor evidence="2">
        <name>Mn(2+)</name>
        <dbReference type="ChEBI" id="CHEBI:29035"/>
    </cofactor>
    <text evidence="2">The Mn(2+) ion enhances activity.</text>
</comment>
<gene>
    <name evidence="4" type="ORF">A8806_10980</name>
</gene>
<dbReference type="GO" id="GO:0046872">
    <property type="term" value="F:metal ion binding"/>
    <property type="evidence" value="ECO:0007669"/>
    <property type="project" value="UniProtKB-KW"/>
</dbReference>
<protein>
    <submittedName>
        <fullName evidence="4">Amidohydrolase</fullName>
    </submittedName>
</protein>
<keyword evidence="2" id="KW-0464">Manganese</keyword>
<dbReference type="Proteomes" id="UP000245845">
    <property type="component" value="Unassembled WGS sequence"/>
</dbReference>
<sequence length="402" mass="44112">MKINNDPIKWERADEDYVISCYRELHQIPETGLFLPQTKAYIVKKLQEMGLTPVHYEGHSSVSAKICGRDESRVILLRADMDGLEMAEETGLPYASANGNMHSCGHDAHMAMLLGAARILMRYRQRMKGCVRLLFQAGEEEPGGAVLLLGQGILEGPVEAVFGQHAGNLAGLPKGNIGVKSGPVMAAKDSFSITIHGKGCHGAMPEQGIDPVVTAAQIILALQTLISRERRGTEPAVLTVGSVHGGTADNIISDSVVMRGALRTTDSKFRAYMEERIVTICTKTAEAMRAGCDIHYSRGYPVLENDPACTAFFREQAQRFWGKEQVSELGSAILASDDMACYLEQCPGVYWFYQTIEPESPYGNHHPGFVTDETLLMKGAAFLAHLSMEWFLKKEDGNCLQK</sequence>
<evidence type="ECO:0000259" key="3">
    <source>
        <dbReference type="Pfam" id="PF07687"/>
    </source>
</evidence>
<dbReference type="GO" id="GO:0019877">
    <property type="term" value="P:diaminopimelate biosynthetic process"/>
    <property type="evidence" value="ECO:0007669"/>
    <property type="project" value="UniProtKB-ARBA"/>
</dbReference>
<dbReference type="OrthoDB" id="9776731at2"/>
<feature type="domain" description="Peptidase M20 dimerisation" evidence="3">
    <location>
        <begin position="190"/>
        <end position="286"/>
    </location>
</feature>
<dbReference type="SUPFAM" id="SSF55031">
    <property type="entry name" value="Bacterial exopeptidase dimerisation domain"/>
    <property type="match status" value="1"/>
</dbReference>
<feature type="binding site" evidence="2">
    <location>
        <position position="140"/>
    </location>
    <ligand>
        <name>Mn(2+)</name>
        <dbReference type="ChEBI" id="CHEBI:29035"/>
        <label>2</label>
    </ligand>
</feature>
<dbReference type="PIRSF" id="PIRSF005962">
    <property type="entry name" value="Pept_M20D_amidohydro"/>
    <property type="match status" value="1"/>
</dbReference>
<dbReference type="InterPro" id="IPR011650">
    <property type="entry name" value="Peptidase_M20_dimer"/>
</dbReference>
<dbReference type="NCBIfam" id="TIGR01891">
    <property type="entry name" value="amidohydrolases"/>
    <property type="match status" value="1"/>
</dbReference>
<dbReference type="GO" id="GO:0050118">
    <property type="term" value="F:N-acetyldiaminopimelate deacetylase activity"/>
    <property type="evidence" value="ECO:0007669"/>
    <property type="project" value="UniProtKB-ARBA"/>
</dbReference>
<feature type="binding site" evidence="2">
    <location>
        <position position="365"/>
    </location>
    <ligand>
        <name>Mn(2+)</name>
        <dbReference type="ChEBI" id="CHEBI:29035"/>
        <label>2</label>
    </ligand>
</feature>
<dbReference type="FunFam" id="3.30.70.360:FF:000001">
    <property type="entry name" value="N-acetyldiaminopimelate deacetylase"/>
    <property type="match status" value="1"/>
</dbReference>
<keyword evidence="1 4" id="KW-0378">Hydrolase</keyword>
<accession>A0A2Y9BF94</accession>
<dbReference type="Pfam" id="PF07687">
    <property type="entry name" value="M20_dimer"/>
    <property type="match status" value="1"/>
</dbReference>
<dbReference type="EMBL" id="QGDL01000009">
    <property type="protein sequence ID" value="PWJ28201.1"/>
    <property type="molecule type" value="Genomic_DNA"/>
</dbReference>
<feature type="binding site" evidence="2">
    <location>
        <position position="106"/>
    </location>
    <ligand>
        <name>Mn(2+)</name>
        <dbReference type="ChEBI" id="CHEBI:29035"/>
        <label>2</label>
    </ligand>
</feature>
<dbReference type="SUPFAM" id="SSF53187">
    <property type="entry name" value="Zn-dependent exopeptidases"/>
    <property type="match status" value="1"/>
</dbReference>
<dbReference type="Pfam" id="PF01546">
    <property type="entry name" value="Peptidase_M20"/>
    <property type="match status" value="1"/>
</dbReference>
<reference evidence="4 5" key="1">
    <citation type="submission" date="2018-05" db="EMBL/GenBank/DDBJ databases">
        <title>The Hungate 1000. A catalogue of reference genomes from the rumen microbiome.</title>
        <authorList>
            <person name="Kelly W."/>
        </authorList>
    </citation>
    <scope>NUCLEOTIDE SEQUENCE [LARGE SCALE GENOMIC DNA]</scope>
    <source>
        <strain evidence="4 5">NLAE-zl-C242</strain>
    </source>
</reference>
<name>A0A2Y9BF94_9FIRM</name>
<dbReference type="InterPro" id="IPR017439">
    <property type="entry name" value="Amidohydrolase"/>
</dbReference>
<keyword evidence="5" id="KW-1185">Reference proteome</keyword>
<feature type="binding site" evidence="2">
    <location>
        <position position="165"/>
    </location>
    <ligand>
        <name>Mn(2+)</name>
        <dbReference type="ChEBI" id="CHEBI:29035"/>
        <label>2</label>
    </ligand>
</feature>
<dbReference type="AlphaFoldDB" id="A0A2Y9BF94"/>
<evidence type="ECO:0000256" key="2">
    <source>
        <dbReference type="PIRSR" id="PIRSR005962-1"/>
    </source>
</evidence>
<comment type="caution">
    <text evidence="4">The sequence shown here is derived from an EMBL/GenBank/DDBJ whole genome shotgun (WGS) entry which is preliminary data.</text>
</comment>
<evidence type="ECO:0000313" key="5">
    <source>
        <dbReference type="Proteomes" id="UP000245845"/>
    </source>
</evidence>
<proteinExistence type="predicted"/>
<dbReference type="RefSeq" id="WP_109732013.1">
    <property type="nucleotide sequence ID" value="NZ_BAAACK010000009.1"/>
</dbReference>
<dbReference type="CDD" id="cd03886">
    <property type="entry name" value="M20_Acy1"/>
    <property type="match status" value="1"/>
</dbReference>
<feature type="binding site" evidence="2">
    <location>
        <position position="104"/>
    </location>
    <ligand>
        <name>Mn(2+)</name>
        <dbReference type="ChEBI" id="CHEBI:29035"/>
        <label>2</label>
    </ligand>
</feature>
<dbReference type="PANTHER" id="PTHR11014:SF63">
    <property type="entry name" value="METALLOPEPTIDASE, PUTATIVE (AFU_ORTHOLOGUE AFUA_6G09600)-RELATED"/>
    <property type="match status" value="1"/>
</dbReference>
<evidence type="ECO:0000313" key="4">
    <source>
        <dbReference type="EMBL" id="PWJ28201.1"/>
    </source>
</evidence>